<sequence>MPYTMQISDDLKAKIEDLVITVFTNAIDTPGCAYAIAAIRSLSMLVGATTESAGFEAMTIMELQAIIQEGRKVLTEYSQEPSVSSGCALFLRFITRTGLEIPDFEECRQTLIDRASGFVSAAETSWRKISKLGSAFITDGVTVLVHGYSRVVHRVLHDAAVPNSTEFTLLVTQCGAADAKNDEQSAFNKYASDLSQYVKVKVVSDLSIGFMMDRVDAVMIGAEAVVETGGIINRTGTYQIAMLADRFDVPVYVAVEAYKFNKSYPLRQTDLTKLGLISQEVDGSYSSTSVAPQRDYTPPELITLLFTDLGALTPNAVSDELIKLYQ</sequence>
<evidence type="ECO:0000256" key="2">
    <source>
        <dbReference type="ARBA" id="ARBA00007251"/>
    </source>
</evidence>
<evidence type="ECO:0000313" key="10">
    <source>
        <dbReference type="EMBL" id="KAG9390406.1"/>
    </source>
</evidence>
<comment type="caution">
    <text evidence="10">The sequence shown here is derived from an EMBL/GenBank/DDBJ whole genome shotgun (WGS) entry which is preliminary data.</text>
</comment>
<dbReference type="InterPro" id="IPR051501">
    <property type="entry name" value="eIF2B_alpha/beta/delta"/>
</dbReference>
<comment type="subunit">
    <text evidence="8">Component of the translation initiation factor 2B (eIF2B) complex which is a heterodecamer of two sets of five different subunits: alpha, beta, gamma, delta and epsilon. Subunits alpha, beta and delta comprise a regulatory subcomplex and subunits epsilon and gamma comprise a catalytic subcomplex. Within the complex, the hexameric regulatory complex resides at the center, with the two heterodimeric catalytic subcomplexes bound on opposite sides.</text>
</comment>
<dbReference type="GO" id="GO:0003743">
    <property type="term" value="F:translation initiation factor activity"/>
    <property type="evidence" value="ECO:0007669"/>
    <property type="project" value="UniProtKB-KW"/>
</dbReference>
<dbReference type="GO" id="GO:0005851">
    <property type="term" value="C:eukaryotic translation initiation factor 2B complex"/>
    <property type="evidence" value="ECO:0007669"/>
    <property type="project" value="TreeGrafter"/>
</dbReference>
<keyword evidence="11" id="KW-1185">Reference proteome</keyword>
<comment type="subcellular location">
    <subcellularLocation>
        <location evidence="1">Cytoplasm</location>
        <location evidence="1">Cytosol</location>
    </subcellularLocation>
</comment>
<dbReference type="SUPFAM" id="SSF100950">
    <property type="entry name" value="NagB/RpiA/CoA transferase-like"/>
    <property type="match status" value="1"/>
</dbReference>
<dbReference type="PANTHER" id="PTHR45860:SF1">
    <property type="entry name" value="TRANSLATION INITIATION FACTOR EIF-2B SUBUNIT ALPHA"/>
    <property type="match status" value="1"/>
</dbReference>
<dbReference type="InterPro" id="IPR037171">
    <property type="entry name" value="NagB/RpiA_transferase-like"/>
</dbReference>
<proteinExistence type="inferred from homology"/>
<evidence type="ECO:0000256" key="3">
    <source>
        <dbReference type="ARBA" id="ARBA00022490"/>
    </source>
</evidence>
<keyword evidence="3" id="KW-0963">Cytoplasm</keyword>
<protein>
    <recommendedName>
        <fullName evidence="6">Translation initiation factor eIF2B subunit alpha</fullName>
    </recommendedName>
    <alternativeName>
        <fullName evidence="7">eIF2B GDP-GTP exchange factor subunit alpha</fullName>
    </alternativeName>
</protein>
<gene>
    <name evidence="10" type="ORF">J8273_7756</name>
</gene>
<keyword evidence="4 10" id="KW-0396">Initiation factor</keyword>
<dbReference type="EMBL" id="JAHDYR010000064">
    <property type="protein sequence ID" value="KAG9390406.1"/>
    <property type="molecule type" value="Genomic_DNA"/>
</dbReference>
<evidence type="ECO:0000256" key="8">
    <source>
        <dbReference type="ARBA" id="ARBA00046432"/>
    </source>
</evidence>
<dbReference type="OrthoDB" id="10249309at2759"/>
<dbReference type="GO" id="GO:0005829">
    <property type="term" value="C:cytosol"/>
    <property type="evidence" value="ECO:0007669"/>
    <property type="project" value="UniProtKB-SubCell"/>
</dbReference>
<evidence type="ECO:0000256" key="6">
    <source>
        <dbReference type="ARBA" id="ARBA00044208"/>
    </source>
</evidence>
<evidence type="ECO:0000256" key="4">
    <source>
        <dbReference type="ARBA" id="ARBA00022540"/>
    </source>
</evidence>
<name>A0A8J6APT0_9EUKA</name>
<dbReference type="InterPro" id="IPR000649">
    <property type="entry name" value="IF-2B-related"/>
</dbReference>
<dbReference type="AlphaFoldDB" id="A0A8J6APT0"/>
<dbReference type="Gene3D" id="3.40.50.10470">
    <property type="entry name" value="Translation initiation factor eif-2b, domain 2"/>
    <property type="match status" value="1"/>
</dbReference>
<evidence type="ECO:0000313" key="11">
    <source>
        <dbReference type="Proteomes" id="UP000717585"/>
    </source>
</evidence>
<dbReference type="Pfam" id="PF01008">
    <property type="entry name" value="IF-2B"/>
    <property type="match status" value="1"/>
</dbReference>
<comment type="similarity">
    <text evidence="2 9">Belongs to the eIF-2B alpha/beta/delta subunits family.</text>
</comment>
<dbReference type="Proteomes" id="UP000717585">
    <property type="component" value="Unassembled WGS sequence"/>
</dbReference>
<evidence type="ECO:0000256" key="5">
    <source>
        <dbReference type="ARBA" id="ARBA00022917"/>
    </source>
</evidence>
<dbReference type="PANTHER" id="PTHR45860">
    <property type="entry name" value="TRANSLATION INITIATION FACTOR EIF-2B SUBUNIT ALPHA"/>
    <property type="match status" value="1"/>
</dbReference>
<keyword evidence="5" id="KW-0648">Protein biosynthesis</keyword>
<accession>A0A8J6APT0</accession>
<evidence type="ECO:0000256" key="7">
    <source>
        <dbReference type="ARBA" id="ARBA00044236"/>
    </source>
</evidence>
<dbReference type="Gene3D" id="1.20.120.1070">
    <property type="entry name" value="Translation initiation factor eIF-2B, N-terminal domain"/>
    <property type="match status" value="1"/>
</dbReference>
<dbReference type="InterPro" id="IPR042529">
    <property type="entry name" value="IF_2B-like_C"/>
</dbReference>
<organism evidence="10 11">
    <name type="scientific">Carpediemonas membranifera</name>
    <dbReference type="NCBI Taxonomy" id="201153"/>
    <lineage>
        <taxon>Eukaryota</taxon>
        <taxon>Metamonada</taxon>
        <taxon>Carpediemonas-like organisms</taxon>
        <taxon>Carpediemonas</taxon>
    </lineage>
</organism>
<evidence type="ECO:0000256" key="1">
    <source>
        <dbReference type="ARBA" id="ARBA00004514"/>
    </source>
</evidence>
<dbReference type="GO" id="GO:0005085">
    <property type="term" value="F:guanyl-nucleotide exchange factor activity"/>
    <property type="evidence" value="ECO:0007669"/>
    <property type="project" value="TreeGrafter"/>
</dbReference>
<reference evidence="10" key="1">
    <citation type="submission" date="2021-05" db="EMBL/GenBank/DDBJ databases">
        <title>A free-living protist that lacks canonical eukaryotic 1 DNA replication and segregation systems.</title>
        <authorList>
            <person name="Salas-Leiva D.E."/>
            <person name="Tromer E.C."/>
            <person name="Curtis B.A."/>
            <person name="Jerlstrom-Hultqvist J."/>
            <person name="Kolisko M."/>
            <person name="Yi Z."/>
            <person name="Salas-Leiva J.S."/>
            <person name="Gallot-Lavallee L."/>
            <person name="Kops G.J.P.L."/>
            <person name="Archibald J.M."/>
            <person name="Simpson A.G.B."/>
            <person name="Roger A.J."/>
        </authorList>
    </citation>
    <scope>NUCLEOTIDE SEQUENCE</scope>
    <source>
        <strain evidence="10">BICM</strain>
    </source>
</reference>
<evidence type="ECO:0000256" key="9">
    <source>
        <dbReference type="RuleBase" id="RU003814"/>
    </source>
</evidence>
<dbReference type="InterPro" id="IPR042528">
    <property type="entry name" value="elF-2B_alpha_N"/>
</dbReference>